<dbReference type="GO" id="GO:0003677">
    <property type="term" value="F:DNA binding"/>
    <property type="evidence" value="ECO:0007669"/>
    <property type="project" value="InterPro"/>
</dbReference>
<evidence type="ECO:0000313" key="2">
    <source>
        <dbReference type="EMBL" id="QBI99237.1"/>
    </source>
</evidence>
<sequence length="95" mass="10375">MRCLTRFTLGPINFPVRNSGPHSETSCGDVATAIRVGLARKNTTQCALARHLKLSQPSIHRRMAGKVPWRIHELTAAAEFLGITVPDLLNEKASA</sequence>
<protein>
    <submittedName>
        <fullName evidence="2">Excise</fullName>
    </submittedName>
</protein>
<accession>A0A481W0K8</accession>
<evidence type="ECO:0000313" key="3">
    <source>
        <dbReference type="Proteomes" id="UP000291280"/>
    </source>
</evidence>
<dbReference type="EMBL" id="MK524522">
    <property type="protein sequence ID" value="QBI99237.1"/>
    <property type="molecule type" value="Genomic_DNA"/>
</dbReference>
<dbReference type="InterPro" id="IPR013975">
    <property type="entry name" value="Tscrpt_reg_BetR_N"/>
</dbReference>
<proteinExistence type="predicted"/>
<dbReference type="Pfam" id="PF08667">
    <property type="entry name" value="BetR"/>
    <property type="match status" value="1"/>
</dbReference>
<gene>
    <name evidence="2" type="primary">39</name>
    <name evidence="2" type="ORF">SEA_PURGAMENSTRIS_39</name>
</gene>
<dbReference type="Gene3D" id="1.10.260.40">
    <property type="entry name" value="lambda repressor-like DNA-binding domains"/>
    <property type="match status" value="1"/>
</dbReference>
<organism evidence="2 3">
    <name type="scientific">Mycobacterium phage Purgamenstris</name>
    <dbReference type="NCBI Taxonomy" id="2530142"/>
    <lineage>
        <taxon>Viruses</taxon>
        <taxon>Duplodnaviria</taxon>
        <taxon>Heunggongvirae</taxon>
        <taxon>Uroviricota</taxon>
        <taxon>Caudoviricetes</taxon>
        <taxon>Nclasvirinae</taxon>
        <taxon>Charlievirus</taxon>
        <taxon>Charlievirus redi</taxon>
    </lineage>
</organism>
<dbReference type="Proteomes" id="UP000291280">
    <property type="component" value="Segment"/>
</dbReference>
<dbReference type="InterPro" id="IPR010982">
    <property type="entry name" value="Lambda_DNA-bd_dom_sf"/>
</dbReference>
<evidence type="ECO:0000259" key="1">
    <source>
        <dbReference type="Pfam" id="PF08667"/>
    </source>
</evidence>
<feature type="domain" description="Transcription regulator BetR N-terminal" evidence="1">
    <location>
        <begin position="36"/>
        <end position="90"/>
    </location>
</feature>
<dbReference type="SUPFAM" id="SSF47413">
    <property type="entry name" value="lambda repressor-like DNA-binding domains"/>
    <property type="match status" value="1"/>
</dbReference>
<name>A0A481W0K8_9CAUD</name>
<reference evidence="2" key="1">
    <citation type="submission" date="2019-02" db="EMBL/GenBank/DDBJ databases">
        <authorList>
            <person name="Saha S."/>
            <person name="Chiang T."/>
            <person name="Nguyen P."/>
            <person name="Mouton B."/>
            <person name="Pool R."/>
            <person name="Garcia R."/>
            <person name="Sadana R."/>
            <person name="Ware V.C."/>
            <person name="Garlena R.A."/>
            <person name="Russell D.A."/>
            <person name="Pope W.H."/>
            <person name="Jacobs-Sera D."/>
            <person name="Hatfull G.F."/>
        </authorList>
    </citation>
    <scope>NUCLEOTIDE SEQUENCE [LARGE SCALE GENOMIC DNA]</scope>
</reference>